<comment type="similarity">
    <text evidence="1 4 7">Belongs to the aldehyde dehydrogenase family.</text>
</comment>
<dbReference type="Gene3D" id="3.40.309.10">
    <property type="entry name" value="Aldehyde Dehydrogenase, Chain A, domain 2"/>
    <property type="match status" value="1"/>
</dbReference>
<gene>
    <name evidence="9" type="ORF">FH965_36640</name>
</gene>
<keyword evidence="3" id="KW-0520">NAD</keyword>
<evidence type="ECO:0000256" key="3">
    <source>
        <dbReference type="ARBA" id="ARBA00023027"/>
    </source>
</evidence>
<dbReference type="FunFam" id="3.40.605.10:FF:000004">
    <property type="entry name" value="Aldehyde dehydrogenase"/>
    <property type="match status" value="1"/>
</dbReference>
<dbReference type="FunFam" id="3.40.309.10:FF:000003">
    <property type="entry name" value="Aldehyde dehydrogenase"/>
    <property type="match status" value="1"/>
</dbReference>
<sequence length="441" mass="47105">MNDLAPTDPAALVARLRATFRSGRTRPLDWRERQLTRLRTLLSEHRDDLADALHADLGKPRAEAYRSEVDFSIREIDHTLEHLAEWLRPQHVDVSGVFGDAASAGTQYDPLGVVLVIAPWNYPAQLLLVPVAGALAAGNAVVVKPSELAPATSALVADLLPRYLDTDAVAVVEGGVPETTALLAQRFDHIFYTGNGTVGRIVMRAAAEHLTPVTLELGGKSPVFVDAGVDTAETARRLARAKFANAGQTCVAPDYVLTDPDTARALEADLAKAVEELYGPDPAASEAYGRIVNERHFDRLSGLLGSGRVVTGGQTDRAAKYIAPTVLAGVRPDEPVMREEIFGPVLPIVEVVDLDEAIAFINDRDKPLALYAFTDSADTRERIAAETSSGGLGFGLPMAHLSVPELPFGGVGESGMGAYHGPHSIAVFSHRKARLDVPLGS</sequence>
<dbReference type="RefSeq" id="WP_144322617.1">
    <property type="nucleotide sequence ID" value="NZ_CP040916.1"/>
</dbReference>
<proteinExistence type="inferred from homology"/>
<feature type="active site" evidence="5">
    <location>
        <position position="250"/>
    </location>
</feature>
<dbReference type="CDD" id="cd07087">
    <property type="entry name" value="ALDH_F3-13-14_CALDH-like"/>
    <property type="match status" value="1"/>
</dbReference>
<dbReference type="InterPro" id="IPR029510">
    <property type="entry name" value="Ald_DH_CS_GLU"/>
</dbReference>
<feature type="domain" description="Aldehyde dehydrogenase" evidence="8">
    <location>
        <begin position="11"/>
        <end position="432"/>
    </location>
</feature>
<evidence type="ECO:0000313" key="10">
    <source>
        <dbReference type="Proteomes" id="UP000316806"/>
    </source>
</evidence>
<dbReference type="EMBL" id="CP040916">
    <property type="protein sequence ID" value="QDQ15413.1"/>
    <property type="molecule type" value="Genomic_DNA"/>
</dbReference>
<dbReference type="PROSITE" id="PS00687">
    <property type="entry name" value="ALDEHYDE_DEHYDR_GLU"/>
    <property type="match status" value="1"/>
</dbReference>
<name>A0A516RIE3_STRST</name>
<dbReference type="PANTHER" id="PTHR43570">
    <property type="entry name" value="ALDEHYDE DEHYDROGENASE"/>
    <property type="match status" value="1"/>
</dbReference>
<evidence type="ECO:0000256" key="4">
    <source>
        <dbReference type="PIRNR" id="PIRNR036492"/>
    </source>
</evidence>
<evidence type="ECO:0000313" key="9">
    <source>
        <dbReference type="EMBL" id="QDQ15413.1"/>
    </source>
</evidence>
<dbReference type="PIRSF" id="PIRSF036492">
    <property type="entry name" value="ALDH"/>
    <property type="match status" value="1"/>
</dbReference>
<evidence type="ECO:0000256" key="2">
    <source>
        <dbReference type="ARBA" id="ARBA00023002"/>
    </source>
</evidence>
<dbReference type="InterPro" id="IPR016162">
    <property type="entry name" value="Ald_DH_N"/>
</dbReference>
<evidence type="ECO:0000256" key="7">
    <source>
        <dbReference type="RuleBase" id="RU003345"/>
    </source>
</evidence>
<keyword evidence="2 4" id="KW-0560">Oxidoreductase</keyword>
<dbReference type="Pfam" id="PF00171">
    <property type="entry name" value="Aldedh"/>
    <property type="match status" value="1"/>
</dbReference>
<dbReference type="GO" id="GO:0005737">
    <property type="term" value="C:cytoplasm"/>
    <property type="evidence" value="ECO:0007669"/>
    <property type="project" value="TreeGrafter"/>
</dbReference>
<dbReference type="Gene3D" id="3.40.605.10">
    <property type="entry name" value="Aldehyde Dehydrogenase, Chain A, domain 1"/>
    <property type="match status" value="1"/>
</dbReference>
<dbReference type="InterPro" id="IPR016163">
    <property type="entry name" value="Ald_DH_C"/>
</dbReference>
<dbReference type="PROSITE" id="PS00070">
    <property type="entry name" value="ALDEHYDE_DEHYDR_CYS"/>
    <property type="match status" value="1"/>
</dbReference>
<protein>
    <recommendedName>
        <fullName evidence="4">Aldehyde dehydrogenase</fullName>
    </recommendedName>
</protein>
<dbReference type="GO" id="GO:0004029">
    <property type="term" value="F:aldehyde dehydrogenase (NAD+) activity"/>
    <property type="evidence" value="ECO:0007669"/>
    <property type="project" value="TreeGrafter"/>
</dbReference>
<reference evidence="9 10" key="1">
    <citation type="journal article" date="2019" name="J. Ind. Microbiol. Biotechnol.">
        <title>The complete genomic sequence of Streptomyces spectabilis NRRL-2792 and identification of secondary metabolite biosynthetic gene clusters.</title>
        <authorList>
            <person name="Sinha A."/>
            <person name="Phillips-Salemka S."/>
            <person name="Niraula T.A."/>
            <person name="Short K.A."/>
            <person name="Niraula N.P."/>
        </authorList>
    </citation>
    <scope>NUCLEOTIDE SEQUENCE [LARGE SCALE GENOMIC DNA]</scope>
    <source>
        <strain evidence="9 10">NRRL 2792</strain>
    </source>
</reference>
<dbReference type="Proteomes" id="UP000316806">
    <property type="component" value="Chromosome"/>
</dbReference>
<dbReference type="InterPro" id="IPR016160">
    <property type="entry name" value="Ald_DH_CS_CYS"/>
</dbReference>
<evidence type="ECO:0000259" key="8">
    <source>
        <dbReference type="Pfam" id="PF00171"/>
    </source>
</evidence>
<dbReference type="InterPro" id="IPR015590">
    <property type="entry name" value="Aldehyde_DH_dom"/>
</dbReference>
<dbReference type="PANTHER" id="PTHR43570:SF16">
    <property type="entry name" value="ALDEHYDE DEHYDROGENASE TYPE III, ISOFORM Q"/>
    <property type="match status" value="1"/>
</dbReference>
<organism evidence="9 10">
    <name type="scientific">Streptomyces spectabilis</name>
    <dbReference type="NCBI Taxonomy" id="68270"/>
    <lineage>
        <taxon>Bacteria</taxon>
        <taxon>Bacillati</taxon>
        <taxon>Actinomycetota</taxon>
        <taxon>Actinomycetes</taxon>
        <taxon>Kitasatosporales</taxon>
        <taxon>Streptomycetaceae</taxon>
        <taxon>Streptomyces</taxon>
    </lineage>
</organism>
<evidence type="ECO:0000256" key="1">
    <source>
        <dbReference type="ARBA" id="ARBA00009986"/>
    </source>
</evidence>
<evidence type="ECO:0000256" key="6">
    <source>
        <dbReference type="PROSITE-ProRule" id="PRU10007"/>
    </source>
</evidence>
<evidence type="ECO:0000256" key="5">
    <source>
        <dbReference type="PIRSR" id="PIRSR036492-1"/>
    </source>
</evidence>
<dbReference type="InterPro" id="IPR012394">
    <property type="entry name" value="Aldehyde_DH_NAD(P)"/>
</dbReference>
<feature type="active site" evidence="5 6">
    <location>
        <position position="216"/>
    </location>
</feature>
<dbReference type="GO" id="GO:0006081">
    <property type="term" value="P:aldehyde metabolic process"/>
    <property type="evidence" value="ECO:0007669"/>
    <property type="project" value="InterPro"/>
</dbReference>
<accession>A0A516RIE3</accession>
<dbReference type="SUPFAM" id="SSF53720">
    <property type="entry name" value="ALDH-like"/>
    <property type="match status" value="1"/>
</dbReference>
<dbReference type="InterPro" id="IPR016161">
    <property type="entry name" value="Ald_DH/histidinol_DH"/>
</dbReference>
<dbReference type="AlphaFoldDB" id="A0A516RIE3"/>